<dbReference type="InterPro" id="IPR040947">
    <property type="entry name" value="SMYLE_N"/>
</dbReference>
<keyword evidence="4" id="KW-1185">Reference proteome</keyword>
<evidence type="ECO:0000259" key="1">
    <source>
        <dbReference type="Pfam" id="PF07776"/>
    </source>
</evidence>
<reference evidence="3" key="1">
    <citation type="submission" date="2023-07" db="EMBL/GenBank/DDBJ databases">
        <authorList>
            <person name="Stuckert A."/>
        </authorList>
    </citation>
    <scope>NUCLEOTIDE SEQUENCE</scope>
</reference>
<evidence type="ECO:0000313" key="3">
    <source>
        <dbReference type="EMBL" id="CAJ0928350.1"/>
    </source>
</evidence>
<proteinExistence type="predicted"/>
<dbReference type="Proteomes" id="UP001176940">
    <property type="component" value="Unassembled WGS sequence"/>
</dbReference>
<evidence type="ECO:0000313" key="4">
    <source>
        <dbReference type="Proteomes" id="UP001176940"/>
    </source>
</evidence>
<protein>
    <recommendedName>
        <fullName evidence="5">Short myomegalin-like EB1 binding protein N-terminal domain-containing protein</fullName>
    </recommendedName>
</protein>
<gene>
    <name evidence="3" type="ORF">RIMI_LOCUS3379451</name>
</gene>
<dbReference type="EMBL" id="CAUEEQ010005047">
    <property type="protein sequence ID" value="CAJ0928350.1"/>
    <property type="molecule type" value="Genomic_DNA"/>
</dbReference>
<evidence type="ECO:0008006" key="5">
    <source>
        <dbReference type="Google" id="ProtNLM"/>
    </source>
</evidence>
<evidence type="ECO:0000259" key="2">
    <source>
        <dbReference type="Pfam" id="PF18615"/>
    </source>
</evidence>
<feature type="non-terminal residue" evidence="3">
    <location>
        <position position="428"/>
    </location>
</feature>
<dbReference type="PANTHER" id="PTHR46501:SF2">
    <property type="entry name" value="MYOMEGALIN"/>
    <property type="match status" value="1"/>
</dbReference>
<feature type="domain" description="ZAD" evidence="1">
    <location>
        <begin position="4"/>
        <end position="73"/>
    </location>
</feature>
<dbReference type="Pfam" id="PF18615">
    <property type="entry name" value="SMYLE_N"/>
    <property type="match status" value="1"/>
</dbReference>
<name>A0ABN9KXY9_9NEOB</name>
<organism evidence="3 4">
    <name type="scientific">Ranitomeya imitator</name>
    <name type="common">mimic poison frog</name>
    <dbReference type="NCBI Taxonomy" id="111125"/>
    <lineage>
        <taxon>Eukaryota</taxon>
        <taxon>Metazoa</taxon>
        <taxon>Chordata</taxon>
        <taxon>Craniata</taxon>
        <taxon>Vertebrata</taxon>
        <taxon>Euteleostomi</taxon>
        <taxon>Amphibia</taxon>
        <taxon>Batrachia</taxon>
        <taxon>Anura</taxon>
        <taxon>Neobatrachia</taxon>
        <taxon>Hyloidea</taxon>
        <taxon>Dendrobatidae</taxon>
        <taxon>Dendrobatinae</taxon>
        <taxon>Ranitomeya</taxon>
    </lineage>
</organism>
<dbReference type="InterPro" id="IPR012934">
    <property type="entry name" value="Znf_AD"/>
</dbReference>
<dbReference type="InterPro" id="IPR052593">
    <property type="entry name" value="MT-associated_AKAP9-binding"/>
</dbReference>
<sequence length="428" mass="47716">MKDVCRICSRELSGNQRRWIFHSTAKLNLQVILSHILGKEILRNGSAEFACSKCAFMLERFYRFDTVIARIEALSIERLQKLLSEKDRLKHCLASLYRKHNNEEGLEARAGDGAGRAAHLSEVQYSYTALLQEDFAFSGFEYWTELEEAGQEIQQCSHHEGTTAVPRKCHGCSSLRVADSDYEAICKVPRRIAQNISSGQMSTCTSTYNDLVTIPHTSENEAANDKILSDGDGLDRLSSAHSAESLPDTKDPGCNLQKAEEKVRSNMDILKCHCSSCTNAGSTSGYIRKLDLALSLVKMFNYKPVQSPKGSKIPVKSCSIIKSTSTLNSAQSSVSNTGISFPDNISESSPKLSQDFLTEISDLHELWYNVYEDYIPIDMQILVKEKGRDAMNYENLLEQQASNLQKAGMEAQALQGKLQESKDLIKVL</sequence>
<dbReference type="PANTHER" id="PTHR46501">
    <property type="entry name" value="MYOMEGALIN"/>
    <property type="match status" value="1"/>
</dbReference>
<feature type="domain" description="Short myomegalin-like EB1 binding protein N-terminal" evidence="2">
    <location>
        <begin position="120"/>
        <end position="363"/>
    </location>
</feature>
<dbReference type="Pfam" id="PF07776">
    <property type="entry name" value="zf-AD"/>
    <property type="match status" value="1"/>
</dbReference>
<accession>A0ABN9KXY9</accession>
<comment type="caution">
    <text evidence="3">The sequence shown here is derived from an EMBL/GenBank/DDBJ whole genome shotgun (WGS) entry which is preliminary data.</text>
</comment>